<sequence>MTIARPCLPKDVKAVSSCPENTVLTGINYLKGQAPVLAMKDEDYPPWLWNLLKPKVIPDDGPGGVGEKIRMRKENRARIREQNFMKTQ</sequence>
<keyword evidence="2" id="KW-1185">Reference proteome</keyword>
<evidence type="ECO:0000313" key="2">
    <source>
        <dbReference type="Proteomes" id="UP000814128"/>
    </source>
</evidence>
<dbReference type="EMBL" id="MU273490">
    <property type="protein sequence ID" value="KAI0035061.1"/>
    <property type="molecule type" value="Genomic_DNA"/>
</dbReference>
<comment type="caution">
    <text evidence="1">The sequence shown here is derived from an EMBL/GenBank/DDBJ whole genome shotgun (WGS) entry which is preliminary data.</text>
</comment>
<accession>A0ACB8QUN1</accession>
<reference evidence="1" key="1">
    <citation type="submission" date="2021-02" db="EMBL/GenBank/DDBJ databases">
        <authorList>
            <consortium name="DOE Joint Genome Institute"/>
            <person name="Ahrendt S."/>
            <person name="Looney B.P."/>
            <person name="Miyauchi S."/>
            <person name="Morin E."/>
            <person name="Drula E."/>
            <person name="Courty P.E."/>
            <person name="Chicoki N."/>
            <person name="Fauchery L."/>
            <person name="Kohler A."/>
            <person name="Kuo A."/>
            <person name="Labutti K."/>
            <person name="Pangilinan J."/>
            <person name="Lipzen A."/>
            <person name="Riley R."/>
            <person name="Andreopoulos W."/>
            <person name="He G."/>
            <person name="Johnson J."/>
            <person name="Barry K.W."/>
            <person name="Grigoriev I.V."/>
            <person name="Nagy L."/>
            <person name="Hibbett D."/>
            <person name="Henrissat B."/>
            <person name="Matheny P.B."/>
            <person name="Labbe J."/>
            <person name="Martin F."/>
        </authorList>
    </citation>
    <scope>NUCLEOTIDE SEQUENCE</scope>
    <source>
        <strain evidence="1">EC-137</strain>
    </source>
</reference>
<proteinExistence type="predicted"/>
<keyword evidence="1" id="KW-0687">Ribonucleoprotein</keyword>
<evidence type="ECO:0000313" key="1">
    <source>
        <dbReference type="EMBL" id="KAI0035061.1"/>
    </source>
</evidence>
<reference evidence="1" key="2">
    <citation type="journal article" date="2022" name="New Phytol.">
        <title>Evolutionary transition to the ectomycorrhizal habit in the genomes of a hyperdiverse lineage of mushroom-forming fungi.</title>
        <authorList>
            <person name="Looney B."/>
            <person name="Miyauchi S."/>
            <person name="Morin E."/>
            <person name="Drula E."/>
            <person name="Courty P.E."/>
            <person name="Kohler A."/>
            <person name="Kuo A."/>
            <person name="LaButti K."/>
            <person name="Pangilinan J."/>
            <person name="Lipzen A."/>
            <person name="Riley R."/>
            <person name="Andreopoulos W."/>
            <person name="He G."/>
            <person name="Johnson J."/>
            <person name="Nolan M."/>
            <person name="Tritt A."/>
            <person name="Barry K.W."/>
            <person name="Grigoriev I.V."/>
            <person name="Nagy L.G."/>
            <person name="Hibbett D."/>
            <person name="Henrissat B."/>
            <person name="Matheny P.B."/>
            <person name="Labbe J."/>
            <person name="Martin F.M."/>
        </authorList>
    </citation>
    <scope>NUCLEOTIDE SEQUENCE</scope>
    <source>
        <strain evidence="1">EC-137</strain>
    </source>
</reference>
<protein>
    <submittedName>
        <fullName evidence="1">Mitochondrial ribosomal protein L37-domain-containing protein</fullName>
    </submittedName>
</protein>
<dbReference type="Proteomes" id="UP000814128">
    <property type="component" value="Unassembled WGS sequence"/>
</dbReference>
<name>A0ACB8QUN1_9AGAM</name>
<gene>
    <name evidence="1" type="ORF">K488DRAFT_44116</name>
</gene>
<organism evidence="1 2">
    <name type="scientific">Vararia minispora EC-137</name>
    <dbReference type="NCBI Taxonomy" id="1314806"/>
    <lineage>
        <taxon>Eukaryota</taxon>
        <taxon>Fungi</taxon>
        <taxon>Dikarya</taxon>
        <taxon>Basidiomycota</taxon>
        <taxon>Agaricomycotina</taxon>
        <taxon>Agaricomycetes</taxon>
        <taxon>Russulales</taxon>
        <taxon>Lachnocladiaceae</taxon>
        <taxon>Vararia</taxon>
    </lineage>
</organism>
<keyword evidence="1" id="KW-0689">Ribosomal protein</keyword>